<feature type="transmembrane region" description="Helical" evidence="5">
    <location>
        <begin position="66"/>
        <end position="84"/>
    </location>
</feature>
<keyword evidence="7" id="KW-0436">Ligase</keyword>
<feature type="transmembrane region" description="Helical" evidence="5">
    <location>
        <begin position="91"/>
        <end position="109"/>
    </location>
</feature>
<evidence type="ECO:0000256" key="2">
    <source>
        <dbReference type="ARBA" id="ARBA00022692"/>
    </source>
</evidence>
<evidence type="ECO:0000259" key="6">
    <source>
        <dbReference type="Pfam" id="PF04932"/>
    </source>
</evidence>
<feature type="transmembrane region" description="Helical" evidence="5">
    <location>
        <begin position="160"/>
        <end position="185"/>
    </location>
</feature>
<dbReference type="Pfam" id="PF04932">
    <property type="entry name" value="Wzy_C"/>
    <property type="match status" value="1"/>
</dbReference>
<name>A0A3P1WXD1_9ACTN</name>
<evidence type="ECO:0000256" key="3">
    <source>
        <dbReference type="ARBA" id="ARBA00022989"/>
    </source>
</evidence>
<feature type="transmembrane region" description="Helical" evidence="5">
    <location>
        <begin position="121"/>
        <end position="139"/>
    </location>
</feature>
<dbReference type="EMBL" id="RQYT01000024">
    <property type="protein sequence ID" value="RRD49033.1"/>
    <property type="molecule type" value="Genomic_DNA"/>
</dbReference>
<evidence type="ECO:0000256" key="1">
    <source>
        <dbReference type="ARBA" id="ARBA00004141"/>
    </source>
</evidence>
<dbReference type="Proteomes" id="UP000280935">
    <property type="component" value="Unassembled WGS sequence"/>
</dbReference>
<evidence type="ECO:0000256" key="4">
    <source>
        <dbReference type="ARBA" id="ARBA00023136"/>
    </source>
</evidence>
<keyword evidence="4 5" id="KW-0472">Membrane</keyword>
<dbReference type="AlphaFoldDB" id="A0A3P1WXD1"/>
<dbReference type="RefSeq" id="WP_125228338.1">
    <property type="nucleotide sequence ID" value="NZ_RQYT01000024.1"/>
</dbReference>
<feature type="transmembrane region" description="Helical" evidence="5">
    <location>
        <begin position="391"/>
        <end position="410"/>
    </location>
</feature>
<evidence type="ECO:0000313" key="7">
    <source>
        <dbReference type="EMBL" id="RRD49033.1"/>
    </source>
</evidence>
<dbReference type="GO" id="GO:0016874">
    <property type="term" value="F:ligase activity"/>
    <property type="evidence" value="ECO:0007669"/>
    <property type="project" value="UniProtKB-KW"/>
</dbReference>
<accession>A0A3P1WXD1</accession>
<protein>
    <submittedName>
        <fullName evidence="7">O-antigen ligase domain-containing protein</fullName>
    </submittedName>
</protein>
<reference evidence="7 8" key="1">
    <citation type="submission" date="2018-11" db="EMBL/GenBank/DDBJ databases">
        <title>Genomes From Bacteria Associated with the Canine Oral Cavity: a Test Case for Automated Genome-Based Taxonomic Assignment.</title>
        <authorList>
            <person name="Coil D.A."/>
            <person name="Jospin G."/>
            <person name="Darling A.E."/>
            <person name="Wallis C."/>
            <person name="Davis I.J."/>
            <person name="Harris S."/>
            <person name="Eisen J.A."/>
            <person name="Holcombe L.J."/>
            <person name="O'Flynn C."/>
        </authorList>
    </citation>
    <scope>NUCLEOTIDE SEQUENCE [LARGE SCALE GENOMIC DNA]</scope>
    <source>
        <strain evidence="7 8">OH2822_COT-296</strain>
    </source>
</reference>
<dbReference type="OrthoDB" id="3725511at2"/>
<dbReference type="PANTHER" id="PTHR37422">
    <property type="entry name" value="TEICHURONIC ACID BIOSYNTHESIS PROTEIN TUAE"/>
    <property type="match status" value="1"/>
</dbReference>
<dbReference type="InterPro" id="IPR007016">
    <property type="entry name" value="O-antigen_ligase-rel_domated"/>
</dbReference>
<feature type="transmembrane region" description="Helical" evidence="5">
    <location>
        <begin position="205"/>
        <end position="228"/>
    </location>
</feature>
<dbReference type="InterPro" id="IPR051533">
    <property type="entry name" value="WaaL-like"/>
</dbReference>
<comment type="subcellular location">
    <subcellularLocation>
        <location evidence="1">Membrane</location>
        <topology evidence="1">Multi-pass membrane protein</topology>
    </subcellularLocation>
</comment>
<keyword evidence="3 5" id="KW-1133">Transmembrane helix</keyword>
<feature type="transmembrane region" description="Helical" evidence="5">
    <location>
        <begin position="240"/>
        <end position="261"/>
    </location>
</feature>
<feature type="domain" description="O-antigen ligase-related" evidence="6">
    <location>
        <begin position="203"/>
        <end position="333"/>
    </location>
</feature>
<sequence length="445" mass="48591">MNVDASSTGMTRGQMVAAAFFFGTPFLASLGSVVTFAGLAAARPWTLATLAAVLLAAPKMNRTTRWVLFLAVLWTFSGLMNMHTPKAVRSFLGLPLSLLGVLATTLFPWNLDRLRWLSRGWLAAWFTAVLPALVELATGRHLPNYLSGSPAWIRERSDDIASYFVNPNPFAFFLCSAMIVLIATAPLEGPRLRRIMLACAGITPALIYFTNSRAILAISLVALVWLALTTTQLRRHARNAVVALALVIAFAMIFLMTNSTFTTKLLAGFERSGSSRLALYLNALWMYLQSWGRGIGPGMFEEVMRSGEFPYPTDGAINPHSGVFEILSQYGFLISALVGAALVALTIRCLRLLSSSYADNRAKPLLQGVLVAAVTLPALSFGDSRFLDSPIAWANICTMLAMWLTFTNTMKPLPSWAHRPASELPPRFRVARRALGRELAAEPSS</sequence>
<evidence type="ECO:0000313" key="8">
    <source>
        <dbReference type="Proteomes" id="UP000280935"/>
    </source>
</evidence>
<comment type="caution">
    <text evidence="7">The sequence shown here is derived from an EMBL/GenBank/DDBJ whole genome shotgun (WGS) entry which is preliminary data.</text>
</comment>
<proteinExistence type="predicted"/>
<dbReference type="PANTHER" id="PTHR37422:SF13">
    <property type="entry name" value="LIPOPOLYSACCHARIDE BIOSYNTHESIS PROTEIN PA4999-RELATED"/>
    <property type="match status" value="1"/>
</dbReference>
<organism evidence="7 8">
    <name type="scientific">Arachnia propionica</name>
    <dbReference type="NCBI Taxonomy" id="1750"/>
    <lineage>
        <taxon>Bacteria</taxon>
        <taxon>Bacillati</taxon>
        <taxon>Actinomycetota</taxon>
        <taxon>Actinomycetes</taxon>
        <taxon>Propionibacteriales</taxon>
        <taxon>Propionibacteriaceae</taxon>
        <taxon>Arachnia</taxon>
    </lineage>
</organism>
<gene>
    <name evidence="7" type="ORF">EII35_10050</name>
</gene>
<dbReference type="GO" id="GO:0016020">
    <property type="term" value="C:membrane"/>
    <property type="evidence" value="ECO:0007669"/>
    <property type="project" value="UniProtKB-SubCell"/>
</dbReference>
<feature type="transmembrane region" description="Helical" evidence="5">
    <location>
        <begin position="330"/>
        <end position="350"/>
    </location>
</feature>
<evidence type="ECO:0000256" key="5">
    <source>
        <dbReference type="SAM" id="Phobius"/>
    </source>
</evidence>
<keyword evidence="2 5" id="KW-0812">Transmembrane</keyword>
<feature type="transmembrane region" description="Helical" evidence="5">
    <location>
        <begin position="362"/>
        <end position="379"/>
    </location>
</feature>